<keyword evidence="3" id="KW-0813">Transport</keyword>
<dbReference type="GO" id="GO:0005886">
    <property type="term" value="C:plasma membrane"/>
    <property type="evidence" value="ECO:0007669"/>
    <property type="project" value="UniProtKB-SubCell"/>
</dbReference>
<name>A0A8X6M4X2_TRICU</name>
<keyword evidence="6" id="KW-0303">Gap junction</keyword>
<proteinExistence type="predicted"/>
<dbReference type="EMBL" id="BMAO01019576">
    <property type="protein sequence ID" value="GFR31449.1"/>
    <property type="molecule type" value="Genomic_DNA"/>
</dbReference>
<evidence type="ECO:0000313" key="13">
    <source>
        <dbReference type="EMBL" id="GFR31449.1"/>
    </source>
</evidence>
<evidence type="ECO:0000256" key="12">
    <source>
        <dbReference type="SAM" id="Phobius"/>
    </source>
</evidence>
<evidence type="ECO:0000256" key="1">
    <source>
        <dbReference type="ARBA" id="ARBA00004610"/>
    </source>
</evidence>
<reference evidence="13" key="1">
    <citation type="submission" date="2020-07" db="EMBL/GenBank/DDBJ databases">
        <title>Multicomponent nature underlies the extraordinary mechanical properties of spider dragline silk.</title>
        <authorList>
            <person name="Kono N."/>
            <person name="Nakamura H."/>
            <person name="Mori M."/>
            <person name="Yoshida Y."/>
            <person name="Ohtoshi R."/>
            <person name="Malay A.D."/>
            <person name="Moran D.A.P."/>
            <person name="Tomita M."/>
            <person name="Numata K."/>
            <person name="Arakawa K."/>
        </authorList>
    </citation>
    <scope>NUCLEOTIDE SEQUENCE</scope>
</reference>
<dbReference type="GO" id="GO:0005921">
    <property type="term" value="C:gap junction"/>
    <property type="evidence" value="ECO:0007669"/>
    <property type="project" value="UniProtKB-SubCell"/>
</dbReference>
<keyword evidence="9" id="KW-0406">Ion transport</keyword>
<dbReference type="Proteomes" id="UP000887116">
    <property type="component" value="Unassembled WGS sequence"/>
</dbReference>
<keyword evidence="5 12" id="KW-0812">Transmembrane</keyword>
<evidence type="ECO:0000256" key="2">
    <source>
        <dbReference type="ARBA" id="ARBA00004651"/>
    </source>
</evidence>
<dbReference type="Pfam" id="PF00876">
    <property type="entry name" value="Innexin"/>
    <property type="match status" value="1"/>
</dbReference>
<evidence type="ECO:0000256" key="8">
    <source>
        <dbReference type="ARBA" id="ARBA00022989"/>
    </source>
</evidence>
<keyword evidence="11" id="KW-0407">Ion channel</keyword>
<keyword evidence="14" id="KW-1185">Reference proteome</keyword>
<evidence type="ECO:0000256" key="7">
    <source>
        <dbReference type="ARBA" id="ARBA00022949"/>
    </source>
</evidence>
<evidence type="ECO:0000256" key="9">
    <source>
        <dbReference type="ARBA" id="ARBA00023065"/>
    </source>
</evidence>
<gene>
    <name evidence="13" type="primary">inx</name>
    <name evidence="13" type="ORF">TNCT_308811</name>
</gene>
<keyword evidence="7" id="KW-0965">Cell junction</keyword>
<evidence type="ECO:0000256" key="11">
    <source>
        <dbReference type="ARBA" id="ARBA00023303"/>
    </source>
</evidence>
<dbReference type="GO" id="GO:0034220">
    <property type="term" value="P:monoatomic ion transmembrane transport"/>
    <property type="evidence" value="ECO:0007669"/>
    <property type="project" value="UniProtKB-KW"/>
</dbReference>
<evidence type="ECO:0000256" key="4">
    <source>
        <dbReference type="ARBA" id="ARBA00022475"/>
    </source>
</evidence>
<dbReference type="AlphaFoldDB" id="A0A8X6M4X2"/>
<organism evidence="13 14">
    <name type="scientific">Trichonephila clavata</name>
    <name type="common">Joro spider</name>
    <name type="synonym">Nephila clavata</name>
    <dbReference type="NCBI Taxonomy" id="2740835"/>
    <lineage>
        <taxon>Eukaryota</taxon>
        <taxon>Metazoa</taxon>
        <taxon>Ecdysozoa</taxon>
        <taxon>Arthropoda</taxon>
        <taxon>Chelicerata</taxon>
        <taxon>Arachnida</taxon>
        <taxon>Araneae</taxon>
        <taxon>Araneomorphae</taxon>
        <taxon>Entelegynae</taxon>
        <taxon>Araneoidea</taxon>
        <taxon>Nephilidae</taxon>
        <taxon>Trichonephila</taxon>
    </lineage>
</organism>
<comment type="caution">
    <text evidence="13">The sequence shown here is derived from an EMBL/GenBank/DDBJ whole genome shotgun (WGS) entry which is preliminary data.</text>
</comment>
<accession>A0A8X6M4X2</accession>
<keyword evidence="10 12" id="KW-0472">Membrane</keyword>
<evidence type="ECO:0000256" key="6">
    <source>
        <dbReference type="ARBA" id="ARBA00022868"/>
    </source>
</evidence>
<keyword evidence="4" id="KW-1003">Cell membrane</keyword>
<keyword evidence="8 12" id="KW-1133">Transmembrane helix</keyword>
<dbReference type="InterPro" id="IPR000990">
    <property type="entry name" value="Innexin"/>
</dbReference>
<feature type="transmembrane region" description="Helical" evidence="12">
    <location>
        <begin position="26"/>
        <end position="47"/>
    </location>
</feature>
<evidence type="ECO:0000256" key="3">
    <source>
        <dbReference type="ARBA" id="ARBA00022448"/>
    </source>
</evidence>
<evidence type="ECO:0000313" key="14">
    <source>
        <dbReference type="Proteomes" id="UP000887116"/>
    </source>
</evidence>
<sequence>MVNFVGSDGTVIELDRTRIDYETFRLNYTSTVGILLVFFIIIVSSLFTGEAIHCEVVTEESYPTLNTYCWTHSTFVLPKAFFRKVRQ</sequence>
<evidence type="ECO:0000256" key="5">
    <source>
        <dbReference type="ARBA" id="ARBA00022692"/>
    </source>
</evidence>
<dbReference type="OrthoDB" id="5867527at2759"/>
<evidence type="ECO:0000256" key="10">
    <source>
        <dbReference type="ARBA" id="ARBA00023136"/>
    </source>
</evidence>
<protein>
    <submittedName>
        <fullName evidence="13">Innexin</fullName>
    </submittedName>
</protein>
<comment type="subcellular location">
    <subcellularLocation>
        <location evidence="1">Cell junction</location>
        <location evidence="1">Gap junction</location>
    </subcellularLocation>
    <subcellularLocation>
        <location evidence="2">Cell membrane</location>
        <topology evidence="2">Multi-pass membrane protein</topology>
    </subcellularLocation>
</comment>